<comment type="pathway">
    <text evidence="1 11">Glycerolipid metabolism; triacylglycerol biosynthesis.</text>
</comment>
<keyword evidence="7 11" id="KW-0319">Glycerol metabolism</keyword>
<feature type="region of interest" description="Disordered" evidence="12">
    <location>
        <begin position="487"/>
        <end position="510"/>
    </location>
</feature>
<evidence type="ECO:0000256" key="1">
    <source>
        <dbReference type="ARBA" id="ARBA00004771"/>
    </source>
</evidence>
<dbReference type="GO" id="GO:0006071">
    <property type="term" value="P:glycerol metabolic process"/>
    <property type="evidence" value="ECO:0007669"/>
    <property type="project" value="UniProtKB-KW"/>
</dbReference>
<dbReference type="EMBL" id="JXST01000004">
    <property type="protein sequence ID" value="KIU18179.1"/>
    <property type="molecule type" value="Genomic_DNA"/>
</dbReference>
<evidence type="ECO:0000259" key="14">
    <source>
        <dbReference type="Pfam" id="PF06974"/>
    </source>
</evidence>
<comment type="caution">
    <text evidence="15">The sequence shown here is derived from an EMBL/GenBank/DDBJ whole genome shotgun (WGS) entry which is preliminary data.</text>
</comment>
<dbReference type="InterPro" id="IPR023213">
    <property type="entry name" value="CAT-like_dom_sf"/>
</dbReference>
<evidence type="ECO:0000256" key="8">
    <source>
        <dbReference type="ARBA" id="ARBA00023098"/>
    </source>
</evidence>
<dbReference type="PANTHER" id="PTHR31650">
    <property type="entry name" value="O-ACYLTRANSFERASE (WSD1-LIKE) FAMILY PROTEIN"/>
    <property type="match status" value="1"/>
</dbReference>
<gene>
    <name evidence="15" type="ORF">TL10_03780</name>
</gene>
<comment type="similarity">
    <text evidence="3 11">Belongs to the long-chain O-acyltransferase family.</text>
</comment>
<dbReference type="InterPro" id="IPR045034">
    <property type="entry name" value="O-acyltransferase_WSD1-like"/>
</dbReference>
<feature type="domain" description="O-acyltransferase WSD1 C-terminal" evidence="14">
    <location>
        <begin position="327"/>
        <end position="475"/>
    </location>
</feature>
<keyword evidence="5 11" id="KW-0444">Lipid biosynthesis</keyword>
<evidence type="ECO:0000256" key="12">
    <source>
        <dbReference type="SAM" id="MobiDB-lite"/>
    </source>
</evidence>
<dbReference type="PATRIC" id="fig|280871.6.peg.768"/>
<dbReference type="InterPro" id="IPR014292">
    <property type="entry name" value="Acyl_transf_WS/DGAT"/>
</dbReference>
<comment type="pathway">
    <text evidence="2">Lipid metabolism.</text>
</comment>
<feature type="domain" description="O-acyltransferase WSD1-like N-terminal" evidence="13">
    <location>
        <begin position="4"/>
        <end position="287"/>
    </location>
</feature>
<dbReference type="EC" id="2.3.1.20" evidence="4 11"/>
<keyword evidence="6 11" id="KW-0808">Transferase</keyword>
<evidence type="ECO:0000256" key="2">
    <source>
        <dbReference type="ARBA" id="ARBA00005189"/>
    </source>
</evidence>
<dbReference type="SUPFAM" id="SSF52777">
    <property type="entry name" value="CoA-dependent acyltransferases"/>
    <property type="match status" value="1"/>
</dbReference>
<reference evidence="15 16" key="1">
    <citation type="submission" date="2015-01" db="EMBL/GenBank/DDBJ databases">
        <title>Genome sequence of Mycobacterium llatzerense and Mycobacterium immunogenum recovered from brain abscess.</title>
        <authorList>
            <person name="Greninger A.L."/>
            <person name="Langelier C."/>
            <person name="Cunningham G."/>
            <person name="Chiu C.Y."/>
            <person name="Miller S."/>
        </authorList>
    </citation>
    <scope>NUCLEOTIDE SEQUENCE [LARGE SCALE GENOMIC DNA]</scope>
    <source>
        <strain evidence="15 16">CLUC14</strain>
    </source>
</reference>
<organism evidence="15 16">
    <name type="scientific">Mycolicibacterium llatzerense</name>
    <dbReference type="NCBI Taxonomy" id="280871"/>
    <lineage>
        <taxon>Bacteria</taxon>
        <taxon>Bacillati</taxon>
        <taxon>Actinomycetota</taxon>
        <taxon>Actinomycetes</taxon>
        <taxon>Mycobacteriales</taxon>
        <taxon>Mycobacteriaceae</taxon>
        <taxon>Mycolicibacterium</taxon>
    </lineage>
</organism>
<keyword evidence="8 11" id="KW-0443">Lipid metabolism</keyword>
<evidence type="ECO:0000256" key="3">
    <source>
        <dbReference type="ARBA" id="ARBA00009587"/>
    </source>
</evidence>
<evidence type="ECO:0000256" key="11">
    <source>
        <dbReference type="RuleBase" id="RU361241"/>
    </source>
</evidence>
<dbReference type="PANTHER" id="PTHR31650:SF1">
    <property type="entry name" value="WAX ESTER SYNTHASE_DIACYLGLYCEROL ACYLTRANSFERASE 4-RELATED"/>
    <property type="match status" value="1"/>
</dbReference>
<keyword evidence="16" id="KW-1185">Reference proteome</keyword>
<evidence type="ECO:0000256" key="5">
    <source>
        <dbReference type="ARBA" id="ARBA00022516"/>
    </source>
</evidence>
<proteinExistence type="inferred from homology"/>
<evidence type="ECO:0000313" key="15">
    <source>
        <dbReference type="EMBL" id="KIU18179.1"/>
    </source>
</evidence>
<dbReference type="GO" id="GO:0051701">
    <property type="term" value="P:biological process involved in interaction with host"/>
    <property type="evidence" value="ECO:0007669"/>
    <property type="project" value="TreeGrafter"/>
</dbReference>
<dbReference type="GO" id="GO:0001666">
    <property type="term" value="P:response to hypoxia"/>
    <property type="evidence" value="ECO:0007669"/>
    <property type="project" value="TreeGrafter"/>
</dbReference>
<dbReference type="NCBIfam" id="TIGR02946">
    <property type="entry name" value="acyl_WS_DGAT"/>
    <property type="match status" value="1"/>
</dbReference>
<dbReference type="Pfam" id="PF06974">
    <property type="entry name" value="WS_DGAT_C"/>
    <property type="match status" value="1"/>
</dbReference>
<dbReference type="GO" id="GO:0019432">
    <property type="term" value="P:triglyceride biosynthetic process"/>
    <property type="evidence" value="ECO:0007669"/>
    <property type="project" value="UniProtKB-UniPathway"/>
</dbReference>
<keyword evidence="9 11" id="KW-0012">Acyltransferase</keyword>
<evidence type="ECO:0000256" key="4">
    <source>
        <dbReference type="ARBA" id="ARBA00013244"/>
    </source>
</evidence>
<dbReference type="Gene3D" id="3.30.559.10">
    <property type="entry name" value="Chloramphenicol acetyltransferase-like domain"/>
    <property type="match status" value="1"/>
</dbReference>
<dbReference type="OrthoDB" id="9810950at2"/>
<dbReference type="GO" id="GO:0004144">
    <property type="term" value="F:diacylglycerol O-acyltransferase activity"/>
    <property type="evidence" value="ECO:0007669"/>
    <property type="project" value="UniProtKB-EC"/>
</dbReference>
<evidence type="ECO:0000256" key="6">
    <source>
        <dbReference type="ARBA" id="ARBA00022679"/>
    </source>
</evidence>
<sequence>MKQLSGLDATFLYLETPTTFGHVNGLMIFERPNEEFDPYAAVHAKFASLVGELAPLRRRLVEVPLGLDHPYWIDDPNFDLDFHVREIHLARPGMVDQLADQVSRIVGRPMDRSRPLWEVYVIDGLDTGNWAMLTKYHHATIDGAAGQIMLNALTDTVPDAAPPGPGPDWEAEAVPGSIELLRKAVINLAGHPAKALRFQTRLVGQLADAAGIDSVGSAASKAGSAIKSLARLGKEDGPKIPLPTSSAPPTPWNKTITGHRRFAMRTASLDNVKRLKTATGGTVNDIVMAICAGALRQYLLAHDALPDGPLRAMVPVSIRTGDEEDPWTNRVSAIFPELPTDCEDPLDRVARCREAMLDAKRLLDLVPASQLGDMAQVSAPVLSTSAMRLASRFGLAHRIAATPFNLVISNVPGPRKPLYFAGAQLVNQFPVSIVTEGQGLNITVVSYLDRLDFGFIVDRELVPDVWDLADMHIDEIGRLMEASGAQWAQEPQPAAPRRGPVRAVQPGDAY</sequence>
<feature type="compositionally biased region" description="Low complexity" evidence="12">
    <location>
        <begin position="487"/>
        <end position="496"/>
    </location>
</feature>
<dbReference type="InterPro" id="IPR009721">
    <property type="entry name" value="O-acyltransferase_WSD1_C"/>
</dbReference>
<evidence type="ECO:0000256" key="9">
    <source>
        <dbReference type="ARBA" id="ARBA00023315"/>
    </source>
</evidence>
<dbReference type="GO" id="GO:0071731">
    <property type="term" value="P:response to nitric oxide"/>
    <property type="evidence" value="ECO:0007669"/>
    <property type="project" value="TreeGrafter"/>
</dbReference>
<dbReference type="AlphaFoldDB" id="A0A0D1JZX4"/>
<evidence type="ECO:0000256" key="10">
    <source>
        <dbReference type="ARBA" id="ARBA00048109"/>
    </source>
</evidence>
<protein>
    <recommendedName>
        <fullName evidence="4 11">Diacylglycerol O-acyltransferase</fullName>
        <ecNumber evidence="4 11">2.3.1.20</ecNumber>
    </recommendedName>
</protein>
<dbReference type="RefSeq" id="WP_043984565.1">
    <property type="nucleotide sequence ID" value="NZ_JXST01000004.1"/>
</dbReference>
<name>A0A0D1JZX4_9MYCO</name>
<dbReference type="Proteomes" id="UP000032221">
    <property type="component" value="Unassembled WGS sequence"/>
</dbReference>
<dbReference type="InterPro" id="IPR004255">
    <property type="entry name" value="O-acyltransferase_WSD1_N"/>
</dbReference>
<dbReference type="Pfam" id="PF03007">
    <property type="entry name" value="WS_DGAT_cat"/>
    <property type="match status" value="1"/>
</dbReference>
<evidence type="ECO:0000259" key="13">
    <source>
        <dbReference type="Pfam" id="PF03007"/>
    </source>
</evidence>
<evidence type="ECO:0000313" key="16">
    <source>
        <dbReference type="Proteomes" id="UP000032221"/>
    </source>
</evidence>
<dbReference type="STRING" id="280871.TL10_03780"/>
<evidence type="ECO:0000256" key="7">
    <source>
        <dbReference type="ARBA" id="ARBA00022798"/>
    </source>
</evidence>
<dbReference type="GO" id="GO:0005886">
    <property type="term" value="C:plasma membrane"/>
    <property type="evidence" value="ECO:0007669"/>
    <property type="project" value="TreeGrafter"/>
</dbReference>
<dbReference type="UniPathway" id="UPA00282"/>
<accession>A0A0D1JZX4</accession>
<comment type="catalytic activity">
    <reaction evidence="10 11">
        <text>an acyl-CoA + a 1,2-diacyl-sn-glycerol = a triacyl-sn-glycerol + CoA</text>
        <dbReference type="Rhea" id="RHEA:10868"/>
        <dbReference type="ChEBI" id="CHEBI:17815"/>
        <dbReference type="ChEBI" id="CHEBI:57287"/>
        <dbReference type="ChEBI" id="CHEBI:58342"/>
        <dbReference type="ChEBI" id="CHEBI:64615"/>
        <dbReference type="EC" id="2.3.1.20"/>
    </reaction>
</comment>